<dbReference type="Proteomes" id="UP001212841">
    <property type="component" value="Unassembled WGS sequence"/>
</dbReference>
<dbReference type="PANTHER" id="PTHR46030:SF1">
    <property type="entry name" value="ALPHA-KETOGLUTARATE-DEPENDENT DIOXYGENASE ALKB HOMOLOG 6"/>
    <property type="match status" value="1"/>
</dbReference>
<sequence length="81" mass="8941">MLQEPTIETPDRNEATSASSAIDRLSTHCVPTISATAIYIPDIITPAEEGYLLSKVHSAPKPKWTILRNRRLQQWGAAPSK</sequence>
<dbReference type="PANTHER" id="PTHR46030">
    <property type="entry name" value="ALPHA-KETOGLUTARATE-DEPENDENT DIOXYGENASE ALKB HOMOLOG 6"/>
    <property type="match status" value="1"/>
</dbReference>
<evidence type="ECO:0000313" key="8">
    <source>
        <dbReference type="Proteomes" id="UP001212841"/>
    </source>
</evidence>
<keyword evidence="5" id="KW-0408">Iron</keyword>
<evidence type="ECO:0000256" key="6">
    <source>
        <dbReference type="SAM" id="MobiDB-lite"/>
    </source>
</evidence>
<dbReference type="GO" id="GO:0051213">
    <property type="term" value="F:dioxygenase activity"/>
    <property type="evidence" value="ECO:0007669"/>
    <property type="project" value="UniProtKB-KW"/>
</dbReference>
<dbReference type="GO" id="GO:0005634">
    <property type="term" value="C:nucleus"/>
    <property type="evidence" value="ECO:0007669"/>
    <property type="project" value="TreeGrafter"/>
</dbReference>
<evidence type="ECO:0000256" key="1">
    <source>
        <dbReference type="ARBA" id="ARBA00007879"/>
    </source>
</evidence>
<reference evidence="7" key="1">
    <citation type="submission" date="2020-05" db="EMBL/GenBank/DDBJ databases">
        <title>Phylogenomic resolution of chytrid fungi.</title>
        <authorList>
            <person name="Stajich J.E."/>
            <person name="Amses K."/>
            <person name="Simmons R."/>
            <person name="Seto K."/>
            <person name="Myers J."/>
            <person name="Bonds A."/>
            <person name="Quandt C.A."/>
            <person name="Barry K."/>
            <person name="Liu P."/>
            <person name="Grigoriev I."/>
            <person name="Longcore J.E."/>
            <person name="James T.Y."/>
        </authorList>
    </citation>
    <scope>NUCLEOTIDE SEQUENCE</scope>
    <source>
        <strain evidence="7">JEL0318</strain>
    </source>
</reference>
<name>A0AAD5X2S5_9FUNG</name>
<proteinExistence type="inferred from homology"/>
<keyword evidence="4" id="KW-0560">Oxidoreductase</keyword>
<dbReference type="GO" id="GO:0046872">
    <property type="term" value="F:metal ion binding"/>
    <property type="evidence" value="ECO:0007669"/>
    <property type="project" value="UniProtKB-KW"/>
</dbReference>
<evidence type="ECO:0000256" key="3">
    <source>
        <dbReference type="ARBA" id="ARBA00022964"/>
    </source>
</evidence>
<accession>A0AAD5X2S5</accession>
<dbReference type="AlphaFoldDB" id="A0AAD5X2S5"/>
<protein>
    <submittedName>
        <fullName evidence="7">Alpha-ketoglutarate-dependent dioxygenase alkB 6</fullName>
    </submittedName>
</protein>
<keyword evidence="3 7" id="KW-0223">Dioxygenase</keyword>
<dbReference type="InterPro" id="IPR032862">
    <property type="entry name" value="ALKBH6"/>
</dbReference>
<feature type="region of interest" description="Disordered" evidence="6">
    <location>
        <begin position="1"/>
        <end position="21"/>
    </location>
</feature>
<dbReference type="EMBL" id="JADGJD010000854">
    <property type="protein sequence ID" value="KAJ3048058.1"/>
    <property type="molecule type" value="Genomic_DNA"/>
</dbReference>
<evidence type="ECO:0000256" key="4">
    <source>
        <dbReference type="ARBA" id="ARBA00023002"/>
    </source>
</evidence>
<feature type="non-terminal residue" evidence="7">
    <location>
        <position position="81"/>
    </location>
</feature>
<comment type="similarity">
    <text evidence="1">Belongs to the alkB family.</text>
</comment>
<evidence type="ECO:0000256" key="2">
    <source>
        <dbReference type="ARBA" id="ARBA00022723"/>
    </source>
</evidence>
<keyword evidence="2" id="KW-0479">Metal-binding</keyword>
<gene>
    <name evidence="7" type="primary">ALKBH6</name>
    <name evidence="7" type="ORF">HK097_010924</name>
</gene>
<evidence type="ECO:0000313" key="7">
    <source>
        <dbReference type="EMBL" id="KAJ3048058.1"/>
    </source>
</evidence>
<evidence type="ECO:0000256" key="5">
    <source>
        <dbReference type="ARBA" id="ARBA00023004"/>
    </source>
</evidence>
<keyword evidence="8" id="KW-1185">Reference proteome</keyword>
<comment type="caution">
    <text evidence="7">The sequence shown here is derived from an EMBL/GenBank/DDBJ whole genome shotgun (WGS) entry which is preliminary data.</text>
</comment>
<organism evidence="7 8">
    <name type="scientific">Rhizophlyctis rosea</name>
    <dbReference type="NCBI Taxonomy" id="64517"/>
    <lineage>
        <taxon>Eukaryota</taxon>
        <taxon>Fungi</taxon>
        <taxon>Fungi incertae sedis</taxon>
        <taxon>Chytridiomycota</taxon>
        <taxon>Chytridiomycota incertae sedis</taxon>
        <taxon>Chytridiomycetes</taxon>
        <taxon>Rhizophlyctidales</taxon>
        <taxon>Rhizophlyctidaceae</taxon>
        <taxon>Rhizophlyctis</taxon>
    </lineage>
</organism>